<organism evidence="4 5">
    <name type="scientific">Kribbella aluminosa</name>
    <dbReference type="NCBI Taxonomy" id="416017"/>
    <lineage>
        <taxon>Bacteria</taxon>
        <taxon>Bacillati</taxon>
        <taxon>Actinomycetota</taxon>
        <taxon>Actinomycetes</taxon>
        <taxon>Propionibacteriales</taxon>
        <taxon>Kribbellaceae</taxon>
        <taxon>Kribbella</taxon>
    </lineage>
</organism>
<dbReference type="PANTHER" id="PTHR43877:SF2">
    <property type="entry name" value="AMINOALKYLPHOSPHONATE N-ACETYLTRANSFERASE-RELATED"/>
    <property type="match status" value="1"/>
</dbReference>
<dbReference type="InterPro" id="IPR050832">
    <property type="entry name" value="Bact_Acetyltransf"/>
</dbReference>
<proteinExistence type="predicted"/>
<dbReference type="RefSeq" id="WP_307863817.1">
    <property type="nucleotide sequence ID" value="NZ_BAAAVU010000005.1"/>
</dbReference>
<keyword evidence="5" id="KW-1185">Reference proteome</keyword>
<dbReference type="CDD" id="cd04301">
    <property type="entry name" value="NAT_SF"/>
    <property type="match status" value="1"/>
</dbReference>
<keyword evidence="1" id="KW-0808">Transferase</keyword>
<evidence type="ECO:0000313" key="4">
    <source>
        <dbReference type="EMBL" id="MBP2355719.1"/>
    </source>
</evidence>
<dbReference type="Pfam" id="PF00583">
    <property type="entry name" value="Acetyltransf_1"/>
    <property type="match status" value="1"/>
</dbReference>
<name>A0ABS4UW15_9ACTN</name>
<gene>
    <name evidence="4" type="ORF">JOF29_006829</name>
</gene>
<dbReference type="SUPFAM" id="SSF55729">
    <property type="entry name" value="Acyl-CoA N-acyltransferases (Nat)"/>
    <property type="match status" value="1"/>
</dbReference>
<accession>A0ABS4UW15</accession>
<evidence type="ECO:0000256" key="1">
    <source>
        <dbReference type="ARBA" id="ARBA00022679"/>
    </source>
</evidence>
<dbReference type="InterPro" id="IPR000182">
    <property type="entry name" value="GNAT_dom"/>
</dbReference>
<dbReference type="Gene3D" id="3.40.630.30">
    <property type="match status" value="1"/>
</dbReference>
<evidence type="ECO:0000313" key="5">
    <source>
        <dbReference type="Proteomes" id="UP000755585"/>
    </source>
</evidence>
<dbReference type="PROSITE" id="PS51186">
    <property type="entry name" value="GNAT"/>
    <property type="match status" value="1"/>
</dbReference>
<sequence length="210" mass="22036">MQITIRRAGRDDVPAVLSLLDGATEWLVARGRTGQWGTTPHSTSPRRVAQLTGFADEGELWVAEADGRVVGADGRVVDADGPVVGADGPAVGADGPAVGADGADGRVVGALAVGAALDYVPPAAEPELYVRLLVTERASAGQNLGAALLDHARELARADGVRLLRVDCFAGDDQALVRYYERQGFTRYAEFAVPRVNGPDWPGQVLAQRL</sequence>
<dbReference type="EMBL" id="JAGINT010000002">
    <property type="protein sequence ID" value="MBP2355719.1"/>
    <property type="molecule type" value="Genomic_DNA"/>
</dbReference>
<evidence type="ECO:0000259" key="3">
    <source>
        <dbReference type="PROSITE" id="PS51186"/>
    </source>
</evidence>
<dbReference type="Proteomes" id="UP000755585">
    <property type="component" value="Unassembled WGS sequence"/>
</dbReference>
<keyword evidence="2" id="KW-0012">Acyltransferase</keyword>
<feature type="domain" description="N-acetyltransferase" evidence="3">
    <location>
        <begin position="3"/>
        <end position="210"/>
    </location>
</feature>
<dbReference type="PANTHER" id="PTHR43877">
    <property type="entry name" value="AMINOALKYLPHOSPHONATE N-ACETYLTRANSFERASE-RELATED-RELATED"/>
    <property type="match status" value="1"/>
</dbReference>
<reference evidence="4 5" key="1">
    <citation type="submission" date="2021-03" db="EMBL/GenBank/DDBJ databases">
        <title>Sequencing the genomes of 1000 actinobacteria strains.</title>
        <authorList>
            <person name="Klenk H.-P."/>
        </authorList>
    </citation>
    <scope>NUCLEOTIDE SEQUENCE [LARGE SCALE GENOMIC DNA]</scope>
    <source>
        <strain evidence="4 5">DSM 18824</strain>
    </source>
</reference>
<comment type="caution">
    <text evidence="4">The sequence shown here is derived from an EMBL/GenBank/DDBJ whole genome shotgun (WGS) entry which is preliminary data.</text>
</comment>
<dbReference type="InterPro" id="IPR016181">
    <property type="entry name" value="Acyl_CoA_acyltransferase"/>
</dbReference>
<evidence type="ECO:0000256" key="2">
    <source>
        <dbReference type="ARBA" id="ARBA00023315"/>
    </source>
</evidence>
<protein>
    <submittedName>
        <fullName evidence="4">GNAT superfamily N-acetyltransferase</fullName>
    </submittedName>
</protein>